<evidence type="ECO:0000256" key="6">
    <source>
        <dbReference type="SAM" id="MobiDB-lite"/>
    </source>
</evidence>
<evidence type="ECO:0000256" key="1">
    <source>
        <dbReference type="ARBA" id="ARBA00004477"/>
    </source>
</evidence>
<dbReference type="InterPro" id="IPR021013">
    <property type="entry name" value="ATPase_Vma12"/>
</dbReference>
<gene>
    <name evidence="8" type="ORF">QBC47DRAFT_387604</name>
</gene>
<evidence type="ECO:0000256" key="3">
    <source>
        <dbReference type="ARBA" id="ARBA00022824"/>
    </source>
</evidence>
<name>A0AAJ0B7E3_9PEZI</name>
<feature type="transmembrane region" description="Helical" evidence="7">
    <location>
        <begin position="189"/>
        <end position="212"/>
    </location>
</feature>
<feature type="transmembrane region" description="Helical" evidence="7">
    <location>
        <begin position="161"/>
        <end position="183"/>
    </location>
</feature>
<dbReference type="GO" id="GO:0070072">
    <property type="term" value="P:vacuolar proton-transporting V-type ATPase complex assembly"/>
    <property type="evidence" value="ECO:0007669"/>
    <property type="project" value="InterPro"/>
</dbReference>
<keyword evidence="2 7" id="KW-0812">Transmembrane</keyword>
<dbReference type="Proteomes" id="UP001239445">
    <property type="component" value="Unassembled WGS sequence"/>
</dbReference>
<dbReference type="EMBL" id="MU839838">
    <property type="protein sequence ID" value="KAK1753046.1"/>
    <property type="molecule type" value="Genomic_DNA"/>
</dbReference>
<keyword evidence="5 7" id="KW-0472">Membrane</keyword>
<sequence>MVLLITTPAIIDALKELEGLDSDASRLQQNENDPPLDNVCEGSPISHGQIVDIWKMLRDAEREGYSLERLLKGSRVYVPPPPPKPEPSDEYKALMARLRRDEEQRAYERMTNPLPPTETFSQRFPGSNLAQTFAEANRPGRKDDLGDDDITYNDVHRQVMLIVNFMATILGVAATLWVLARWWSTPARLFLTMGGSIAVGIAEVVLYSGYIWHLGVEKKKDKTLKEVKQVVQTWVVGPEEKSGIVPRRVDHEGVGEPNVRRRRKDEGPTTD</sequence>
<proteinExistence type="predicted"/>
<evidence type="ECO:0000256" key="2">
    <source>
        <dbReference type="ARBA" id="ARBA00022692"/>
    </source>
</evidence>
<dbReference type="PANTHER" id="PTHR31394">
    <property type="entry name" value="TRANSMEMBRANE PROTEIN 199"/>
    <property type="match status" value="1"/>
</dbReference>
<accession>A0AAJ0B7E3</accession>
<dbReference type="PANTHER" id="PTHR31394:SF1">
    <property type="entry name" value="TRANSMEMBRANE PROTEIN 199"/>
    <property type="match status" value="1"/>
</dbReference>
<comment type="caution">
    <text evidence="8">The sequence shown here is derived from an EMBL/GenBank/DDBJ whole genome shotgun (WGS) entry which is preliminary data.</text>
</comment>
<organism evidence="8 9">
    <name type="scientific">Echria macrotheca</name>
    <dbReference type="NCBI Taxonomy" id="438768"/>
    <lineage>
        <taxon>Eukaryota</taxon>
        <taxon>Fungi</taxon>
        <taxon>Dikarya</taxon>
        <taxon>Ascomycota</taxon>
        <taxon>Pezizomycotina</taxon>
        <taxon>Sordariomycetes</taxon>
        <taxon>Sordariomycetidae</taxon>
        <taxon>Sordariales</taxon>
        <taxon>Schizotheciaceae</taxon>
        <taxon>Echria</taxon>
    </lineage>
</organism>
<evidence type="ECO:0000313" key="8">
    <source>
        <dbReference type="EMBL" id="KAK1753046.1"/>
    </source>
</evidence>
<dbReference type="GO" id="GO:0005789">
    <property type="term" value="C:endoplasmic reticulum membrane"/>
    <property type="evidence" value="ECO:0007669"/>
    <property type="project" value="UniProtKB-SubCell"/>
</dbReference>
<keyword evidence="3" id="KW-0256">Endoplasmic reticulum</keyword>
<keyword evidence="9" id="KW-1185">Reference proteome</keyword>
<dbReference type="AlphaFoldDB" id="A0AAJ0B7E3"/>
<evidence type="ECO:0000256" key="5">
    <source>
        <dbReference type="ARBA" id="ARBA00023136"/>
    </source>
</evidence>
<dbReference type="Pfam" id="PF11712">
    <property type="entry name" value="Vma12"/>
    <property type="match status" value="1"/>
</dbReference>
<feature type="region of interest" description="Disordered" evidence="6">
    <location>
        <begin position="245"/>
        <end position="271"/>
    </location>
</feature>
<reference evidence="8" key="1">
    <citation type="submission" date="2023-06" db="EMBL/GenBank/DDBJ databases">
        <title>Genome-scale phylogeny and comparative genomics of the fungal order Sordariales.</title>
        <authorList>
            <consortium name="Lawrence Berkeley National Laboratory"/>
            <person name="Hensen N."/>
            <person name="Bonometti L."/>
            <person name="Westerberg I."/>
            <person name="Brannstrom I.O."/>
            <person name="Guillou S."/>
            <person name="Cros-Aarteil S."/>
            <person name="Calhoun S."/>
            <person name="Haridas S."/>
            <person name="Kuo A."/>
            <person name="Mondo S."/>
            <person name="Pangilinan J."/>
            <person name="Riley R."/>
            <person name="Labutti K."/>
            <person name="Andreopoulos B."/>
            <person name="Lipzen A."/>
            <person name="Chen C."/>
            <person name="Yanf M."/>
            <person name="Daum C."/>
            <person name="Ng V."/>
            <person name="Clum A."/>
            <person name="Steindorff A."/>
            <person name="Ohm R."/>
            <person name="Martin F."/>
            <person name="Silar P."/>
            <person name="Natvig D."/>
            <person name="Lalanne C."/>
            <person name="Gautier V."/>
            <person name="Ament-Velasquez S.L."/>
            <person name="Kruys A."/>
            <person name="Hutchinson M.I."/>
            <person name="Powell A.J."/>
            <person name="Barry K."/>
            <person name="Miller A.N."/>
            <person name="Grigoriev I.V."/>
            <person name="Debuchy R."/>
            <person name="Gladieux P."/>
            <person name="Thoren M.H."/>
            <person name="Johannesson H."/>
        </authorList>
    </citation>
    <scope>NUCLEOTIDE SEQUENCE</scope>
    <source>
        <strain evidence="8">PSN4</strain>
    </source>
</reference>
<comment type="subcellular location">
    <subcellularLocation>
        <location evidence="1">Endoplasmic reticulum membrane</location>
        <topology evidence="1">Multi-pass membrane protein</topology>
    </subcellularLocation>
</comment>
<feature type="compositionally biased region" description="Basic and acidic residues" evidence="6">
    <location>
        <begin position="245"/>
        <end position="254"/>
    </location>
</feature>
<evidence type="ECO:0000313" key="9">
    <source>
        <dbReference type="Proteomes" id="UP001239445"/>
    </source>
</evidence>
<protein>
    <submittedName>
        <fullName evidence="8">Endoplasmic reticulum-based factor for assembly of V-ATPase-domain-containing protein</fullName>
    </submittedName>
</protein>
<evidence type="ECO:0000256" key="7">
    <source>
        <dbReference type="SAM" id="Phobius"/>
    </source>
</evidence>
<evidence type="ECO:0000256" key="4">
    <source>
        <dbReference type="ARBA" id="ARBA00022989"/>
    </source>
</evidence>
<keyword evidence="4 7" id="KW-1133">Transmembrane helix</keyword>